<dbReference type="EMBL" id="CP002859">
    <property type="protein sequence ID" value="AEI49556.1"/>
    <property type="molecule type" value="Genomic_DNA"/>
</dbReference>
<evidence type="ECO:0000313" key="1">
    <source>
        <dbReference type="EMBL" id="AEI49556.1"/>
    </source>
</evidence>
<protein>
    <submittedName>
        <fullName evidence="1">Uncharacterized protein</fullName>
    </submittedName>
</protein>
<proteinExistence type="predicted"/>
<dbReference type="AlphaFoldDB" id="A0A7U4E6F9"/>
<dbReference type="KEGG" id="rsi:Runsl_3177"/>
<name>A0A7U4E6F9_RUNSL</name>
<dbReference type="Proteomes" id="UP000000493">
    <property type="component" value="Chromosome"/>
</dbReference>
<evidence type="ECO:0000313" key="2">
    <source>
        <dbReference type="Proteomes" id="UP000000493"/>
    </source>
</evidence>
<reference evidence="2" key="1">
    <citation type="submission" date="2011-06" db="EMBL/GenBank/DDBJ databases">
        <title>The complete genome of chromosome of Runella slithyformis DSM 19594.</title>
        <authorList>
            <consortium name="US DOE Joint Genome Institute (JGI-PGF)"/>
            <person name="Lucas S."/>
            <person name="Han J."/>
            <person name="Lapidus A."/>
            <person name="Bruce D."/>
            <person name="Goodwin L."/>
            <person name="Pitluck S."/>
            <person name="Peters L."/>
            <person name="Kyrpides N."/>
            <person name="Mavromatis K."/>
            <person name="Ivanova N."/>
            <person name="Ovchinnikova G."/>
            <person name="Zhang X."/>
            <person name="Misra M."/>
            <person name="Detter J.C."/>
            <person name="Tapia R."/>
            <person name="Han C."/>
            <person name="Land M."/>
            <person name="Hauser L."/>
            <person name="Markowitz V."/>
            <person name="Cheng J.-F."/>
            <person name="Hugenholtz P."/>
            <person name="Woyke T."/>
            <person name="Wu D."/>
            <person name="Tindall B."/>
            <person name="Faehrich R."/>
            <person name="Brambilla E."/>
            <person name="Klenk H.-P."/>
            <person name="Eisen J.A."/>
        </authorList>
    </citation>
    <scope>NUCLEOTIDE SEQUENCE [LARGE SCALE GENOMIC DNA]</scope>
    <source>
        <strain evidence="2">ATCC 29530 / DSM 19594 / LMG 11500 / NCIMB 11436 / LSU 4</strain>
    </source>
</reference>
<organism evidence="1 2">
    <name type="scientific">Runella slithyformis (strain ATCC 29530 / DSM 19594 / LMG 11500 / NCIMB 11436 / LSU 4)</name>
    <dbReference type="NCBI Taxonomy" id="761193"/>
    <lineage>
        <taxon>Bacteria</taxon>
        <taxon>Pseudomonadati</taxon>
        <taxon>Bacteroidota</taxon>
        <taxon>Cytophagia</taxon>
        <taxon>Cytophagales</taxon>
        <taxon>Spirosomataceae</taxon>
        <taxon>Runella</taxon>
    </lineage>
</organism>
<reference evidence="1 2" key="2">
    <citation type="journal article" date="2012" name="Stand. Genomic Sci.">
        <title>Complete genome sequence of the aquatic bacterium Runella slithyformis type strain (LSU 4(T)).</title>
        <authorList>
            <person name="Copeland A."/>
            <person name="Zhang X."/>
            <person name="Misra M."/>
            <person name="Lapidus A."/>
            <person name="Nolan M."/>
            <person name="Lucas S."/>
            <person name="Deshpande S."/>
            <person name="Cheng J.F."/>
            <person name="Tapia R."/>
            <person name="Goodwin L.A."/>
            <person name="Pitluck S."/>
            <person name="Liolios K."/>
            <person name="Pagani I."/>
            <person name="Ivanova N."/>
            <person name="Mikhailova N."/>
            <person name="Pati A."/>
            <person name="Chen A."/>
            <person name="Palaniappan K."/>
            <person name="Land M."/>
            <person name="Hauser L."/>
            <person name="Pan C."/>
            <person name="Jeffries C.D."/>
            <person name="Detter J.C."/>
            <person name="Brambilla E.M."/>
            <person name="Rohde M."/>
            <person name="Djao O.D."/>
            <person name="Goker M."/>
            <person name="Sikorski J."/>
            <person name="Tindall B.J."/>
            <person name="Woyke T."/>
            <person name="Bristow J."/>
            <person name="Eisen J.A."/>
            <person name="Markowitz V."/>
            <person name="Hugenholtz P."/>
            <person name="Kyrpides N.C."/>
            <person name="Klenk H.P."/>
            <person name="Mavromatis K."/>
        </authorList>
    </citation>
    <scope>NUCLEOTIDE SEQUENCE [LARGE SCALE GENOMIC DNA]</scope>
    <source>
        <strain evidence="2">ATCC 29530 / DSM 19594 / LMG 11500 / NCIMB 11436 / LSU 4</strain>
    </source>
</reference>
<accession>A0A7U4E6F9</accession>
<sequence>MYNKNSNLDLSKYSVTSLNQTELIESNGGDQTHYGFGYAVGLYVRGAVTAAEGLWSEFNKWRESNIEKYGTAGH</sequence>
<gene>
    <name evidence="1" type="ordered locus">Runsl_3177</name>
</gene>
<dbReference type="RefSeq" id="WP_013928863.1">
    <property type="nucleotide sequence ID" value="NC_015703.1"/>
</dbReference>
<keyword evidence="2" id="KW-1185">Reference proteome</keyword>